<reference evidence="4" key="1">
    <citation type="journal article" date="2014" name="Int. J. Syst. Evol. Microbiol.">
        <title>Complete genome sequence of Corynebacterium casei LMG S-19264T (=DSM 44701T), isolated from a smear-ripened cheese.</title>
        <authorList>
            <consortium name="US DOE Joint Genome Institute (JGI-PGF)"/>
            <person name="Walter F."/>
            <person name="Albersmeier A."/>
            <person name="Kalinowski J."/>
            <person name="Ruckert C."/>
        </authorList>
    </citation>
    <scope>NUCLEOTIDE SEQUENCE</scope>
    <source>
        <strain evidence="4">JCM 4125</strain>
    </source>
</reference>
<proteinExistence type="inferred from homology"/>
<keyword evidence="5" id="KW-1185">Reference proteome</keyword>
<dbReference type="AlphaFoldDB" id="A0A918H8B5"/>
<dbReference type="GO" id="GO:0016616">
    <property type="term" value="F:oxidoreductase activity, acting on the CH-OH group of donors, NAD or NADP as acceptor"/>
    <property type="evidence" value="ECO:0007669"/>
    <property type="project" value="TreeGrafter"/>
</dbReference>
<keyword evidence="2" id="KW-0560">Oxidoreductase</keyword>
<gene>
    <name evidence="4" type="primary">fabG</name>
    <name evidence="4" type="ORF">GCM10010226_21470</name>
</gene>
<name>A0A918H8B5_9ACTN</name>
<dbReference type="Gene3D" id="3.40.50.720">
    <property type="entry name" value="NAD(P)-binding Rossmann-like Domain"/>
    <property type="match status" value="1"/>
</dbReference>
<feature type="region of interest" description="Disordered" evidence="3">
    <location>
        <begin position="239"/>
        <end position="259"/>
    </location>
</feature>
<dbReference type="InterPro" id="IPR036291">
    <property type="entry name" value="NAD(P)-bd_dom_sf"/>
</dbReference>
<protein>
    <submittedName>
        <fullName evidence="4">3-oxoacyl-ACP reductase</fullName>
    </submittedName>
</protein>
<comment type="caution">
    <text evidence="4">The sequence shown here is derived from an EMBL/GenBank/DDBJ whole genome shotgun (WGS) entry which is preliminary data.</text>
</comment>
<evidence type="ECO:0000313" key="4">
    <source>
        <dbReference type="EMBL" id="GGT44580.1"/>
    </source>
</evidence>
<dbReference type="Proteomes" id="UP000646776">
    <property type="component" value="Unassembled WGS sequence"/>
</dbReference>
<dbReference type="PRINTS" id="PR00081">
    <property type="entry name" value="GDHRDH"/>
</dbReference>
<organism evidence="4 5">
    <name type="scientific">Streptomyces phaeofaciens</name>
    <dbReference type="NCBI Taxonomy" id="68254"/>
    <lineage>
        <taxon>Bacteria</taxon>
        <taxon>Bacillati</taxon>
        <taxon>Actinomycetota</taxon>
        <taxon>Actinomycetes</taxon>
        <taxon>Kitasatosporales</taxon>
        <taxon>Streptomycetaceae</taxon>
        <taxon>Streptomyces</taxon>
    </lineage>
</organism>
<evidence type="ECO:0000256" key="2">
    <source>
        <dbReference type="ARBA" id="ARBA00023002"/>
    </source>
</evidence>
<dbReference type="InterPro" id="IPR002347">
    <property type="entry name" value="SDR_fam"/>
</dbReference>
<comment type="similarity">
    <text evidence="1">Belongs to the short-chain dehydrogenases/reductases (SDR) family.</text>
</comment>
<dbReference type="PRINTS" id="PR00080">
    <property type="entry name" value="SDRFAMILY"/>
</dbReference>
<dbReference type="SUPFAM" id="SSF51735">
    <property type="entry name" value="NAD(P)-binding Rossmann-fold domains"/>
    <property type="match status" value="1"/>
</dbReference>
<dbReference type="PANTHER" id="PTHR42760:SF133">
    <property type="entry name" value="3-OXOACYL-[ACYL-CARRIER-PROTEIN] REDUCTASE"/>
    <property type="match status" value="1"/>
</dbReference>
<dbReference type="RefSeq" id="WP_189710158.1">
    <property type="nucleotide sequence ID" value="NZ_BMSA01000004.1"/>
</dbReference>
<dbReference type="EMBL" id="BMSA01000004">
    <property type="protein sequence ID" value="GGT44580.1"/>
    <property type="molecule type" value="Genomic_DNA"/>
</dbReference>
<evidence type="ECO:0000313" key="5">
    <source>
        <dbReference type="Proteomes" id="UP000646776"/>
    </source>
</evidence>
<dbReference type="FunFam" id="3.40.50.720:FF:000084">
    <property type="entry name" value="Short-chain dehydrogenase reductase"/>
    <property type="match status" value="1"/>
</dbReference>
<reference evidence="4" key="2">
    <citation type="submission" date="2020-09" db="EMBL/GenBank/DDBJ databases">
        <authorList>
            <person name="Sun Q."/>
            <person name="Ohkuma M."/>
        </authorList>
    </citation>
    <scope>NUCLEOTIDE SEQUENCE</scope>
    <source>
        <strain evidence="4">JCM 4125</strain>
    </source>
</reference>
<dbReference type="PANTHER" id="PTHR42760">
    <property type="entry name" value="SHORT-CHAIN DEHYDROGENASES/REDUCTASES FAMILY MEMBER"/>
    <property type="match status" value="1"/>
</dbReference>
<evidence type="ECO:0000256" key="1">
    <source>
        <dbReference type="ARBA" id="ARBA00006484"/>
    </source>
</evidence>
<dbReference type="Pfam" id="PF13561">
    <property type="entry name" value="adh_short_C2"/>
    <property type="match status" value="1"/>
</dbReference>
<sequence>MSTPSPRRLLGKVVVVTGAARGQGAAEAAALAREGARVIATDVHPDGDCRPLDVTSEDDWARLAAWLREAYGQVHGLVNNAGVTWRARLGDVRPVDFDRVHAVNVTGPLLGIQHLAPLMPPGSSIVNVGSTAALTGHYPVAYTASKWALRGLSKSAATELGPRGIRVNTVHPGFIETDMTASAAPAFREANVRETPLGRTGTVDEVAPLVVFLLSDEASFITGAEIPVDGGLTAHGGVKSVSDALRPGESGHGRTPRPH</sequence>
<evidence type="ECO:0000256" key="3">
    <source>
        <dbReference type="SAM" id="MobiDB-lite"/>
    </source>
</evidence>
<accession>A0A918H8B5</accession>